<dbReference type="CDD" id="cd00093">
    <property type="entry name" value="HTH_XRE"/>
    <property type="match status" value="1"/>
</dbReference>
<proteinExistence type="predicted"/>
<evidence type="ECO:0000256" key="2">
    <source>
        <dbReference type="SAM" id="Phobius"/>
    </source>
</evidence>
<dbReference type="EMBL" id="FMZL01000009">
    <property type="protein sequence ID" value="SDC32729.1"/>
    <property type="molecule type" value="Genomic_DNA"/>
</dbReference>
<gene>
    <name evidence="4" type="ORF">SAMN04487824_10932</name>
</gene>
<keyword evidence="2" id="KW-0472">Membrane</keyword>
<dbReference type="PROSITE" id="PS50943">
    <property type="entry name" value="HTH_CROC1"/>
    <property type="match status" value="1"/>
</dbReference>
<keyword evidence="1" id="KW-0238">DNA-binding</keyword>
<dbReference type="Proteomes" id="UP000198528">
    <property type="component" value="Unassembled WGS sequence"/>
</dbReference>
<dbReference type="InterPro" id="IPR010982">
    <property type="entry name" value="Lambda_DNA-bd_dom_sf"/>
</dbReference>
<organism evidence="4 5">
    <name type="scientific">Parafannyhessea umbonata</name>
    <dbReference type="NCBI Taxonomy" id="604330"/>
    <lineage>
        <taxon>Bacteria</taxon>
        <taxon>Bacillati</taxon>
        <taxon>Actinomycetota</taxon>
        <taxon>Coriobacteriia</taxon>
        <taxon>Coriobacteriales</taxon>
        <taxon>Atopobiaceae</taxon>
        <taxon>Parafannyhessea</taxon>
    </lineage>
</organism>
<name>A0A1G6KNS7_9ACTN</name>
<dbReference type="InterPro" id="IPR001387">
    <property type="entry name" value="Cro/C1-type_HTH"/>
</dbReference>
<evidence type="ECO:0000256" key="1">
    <source>
        <dbReference type="ARBA" id="ARBA00023125"/>
    </source>
</evidence>
<dbReference type="InterPro" id="IPR025016">
    <property type="entry name" value="DUF3955"/>
</dbReference>
<reference evidence="5" key="1">
    <citation type="submission" date="2016-10" db="EMBL/GenBank/DDBJ databases">
        <authorList>
            <person name="Varghese N."/>
            <person name="Submissions S."/>
        </authorList>
    </citation>
    <scope>NUCLEOTIDE SEQUENCE [LARGE SCALE GENOMIC DNA]</scope>
    <source>
        <strain evidence="5">DSM 22619</strain>
    </source>
</reference>
<evidence type="ECO:0000313" key="4">
    <source>
        <dbReference type="EMBL" id="SDC32729.1"/>
    </source>
</evidence>
<dbReference type="AlphaFoldDB" id="A0A1G6KNS7"/>
<feature type="domain" description="HTH cro/C1-type" evidence="3">
    <location>
        <begin position="7"/>
        <end position="61"/>
    </location>
</feature>
<dbReference type="PANTHER" id="PTHR46558">
    <property type="entry name" value="TRACRIPTIONAL REGULATORY PROTEIN-RELATED-RELATED"/>
    <property type="match status" value="1"/>
</dbReference>
<keyword evidence="2" id="KW-0812">Transmembrane</keyword>
<feature type="transmembrane region" description="Helical" evidence="2">
    <location>
        <begin position="114"/>
        <end position="134"/>
    </location>
</feature>
<dbReference type="SMART" id="SM00530">
    <property type="entry name" value="HTH_XRE"/>
    <property type="match status" value="1"/>
</dbReference>
<dbReference type="RefSeq" id="WP_090846303.1">
    <property type="nucleotide sequence ID" value="NZ_FMZL01000009.1"/>
</dbReference>
<dbReference type="GO" id="GO:0003677">
    <property type="term" value="F:DNA binding"/>
    <property type="evidence" value="ECO:0007669"/>
    <property type="project" value="UniProtKB-KW"/>
</dbReference>
<sequence>MDFGDQIRDLRQGEGLTQEQLAQRLMVTRQAVSNWERGSNLPDIETLIRIATTFDVSLDRLILGREGNGRMDEKIKTNGAQDARDAHGGAESGKLAEKLIRDGSEGRRARTNMATVAIGCALMVMGALCAFVKVNSVEYVDAAGVLHESFFLVPMAWAFFLAGLLTVVAAGVSRLVRASRERRG</sequence>
<dbReference type="PANTHER" id="PTHR46558:SF11">
    <property type="entry name" value="HTH-TYPE TRANSCRIPTIONAL REGULATOR XRE"/>
    <property type="match status" value="1"/>
</dbReference>
<dbReference type="Gene3D" id="1.10.260.40">
    <property type="entry name" value="lambda repressor-like DNA-binding domains"/>
    <property type="match status" value="1"/>
</dbReference>
<protein>
    <submittedName>
        <fullName evidence="4">Transcriptional regulator, contains XRE-family HTH domain</fullName>
    </submittedName>
</protein>
<accession>A0A1G6KNS7</accession>
<feature type="transmembrane region" description="Helical" evidence="2">
    <location>
        <begin position="154"/>
        <end position="176"/>
    </location>
</feature>
<evidence type="ECO:0000313" key="5">
    <source>
        <dbReference type="Proteomes" id="UP000198528"/>
    </source>
</evidence>
<keyword evidence="5" id="KW-1185">Reference proteome</keyword>
<keyword evidence="2" id="KW-1133">Transmembrane helix</keyword>
<dbReference type="Pfam" id="PF01381">
    <property type="entry name" value="HTH_3"/>
    <property type="match status" value="1"/>
</dbReference>
<evidence type="ECO:0000259" key="3">
    <source>
        <dbReference type="PROSITE" id="PS50943"/>
    </source>
</evidence>
<dbReference type="STRING" id="604330.SAMN04489857_1135"/>
<dbReference type="SUPFAM" id="SSF47413">
    <property type="entry name" value="lambda repressor-like DNA-binding domains"/>
    <property type="match status" value="1"/>
</dbReference>
<dbReference type="Pfam" id="PF13127">
    <property type="entry name" value="DUF3955"/>
    <property type="match status" value="1"/>
</dbReference>